<organism evidence="3 4">
    <name type="scientific">Fusarium anthophilum</name>
    <dbReference type="NCBI Taxonomy" id="48485"/>
    <lineage>
        <taxon>Eukaryota</taxon>
        <taxon>Fungi</taxon>
        <taxon>Dikarya</taxon>
        <taxon>Ascomycota</taxon>
        <taxon>Pezizomycotina</taxon>
        <taxon>Sordariomycetes</taxon>
        <taxon>Hypocreomycetidae</taxon>
        <taxon>Hypocreales</taxon>
        <taxon>Nectriaceae</taxon>
        <taxon>Fusarium</taxon>
        <taxon>Fusarium fujikuroi species complex</taxon>
    </lineage>
</organism>
<evidence type="ECO:0000313" key="3">
    <source>
        <dbReference type="EMBL" id="KAF5251428.1"/>
    </source>
</evidence>
<dbReference type="EMBL" id="JABEVY010000068">
    <property type="protein sequence ID" value="KAF5251428.1"/>
    <property type="molecule type" value="Genomic_DNA"/>
</dbReference>
<feature type="region of interest" description="Disordered" evidence="1">
    <location>
        <begin position="52"/>
        <end position="73"/>
    </location>
</feature>
<feature type="compositionally biased region" description="Basic and acidic residues" evidence="1">
    <location>
        <begin position="179"/>
        <end position="190"/>
    </location>
</feature>
<proteinExistence type="predicted"/>
<comment type="caution">
    <text evidence="3">The sequence shown here is derived from an EMBL/GenBank/DDBJ whole genome shotgun (WGS) entry which is preliminary data.</text>
</comment>
<feature type="region of interest" description="Disordered" evidence="1">
    <location>
        <begin position="155"/>
        <end position="254"/>
    </location>
</feature>
<evidence type="ECO:0000313" key="4">
    <source>
        <dbReference type="Proteomes" id="UP000573603"/>
    </source>
</evidence>
<feature type="compositionally biased region" description="Low complexity" evidence="1">
    <location>
        <begin position="240"/>
        <end position="253"/>
    </location>
</feature>
<sequence length="286" mass="28742">MLFTPLILLLPAISYASWSPIKRGQPSNPEDCIVISTLSPIIMTSLHPTSTFGPNGPGSGSGSGSGDANDSGGLIHGQVTDYGSLVYTTALPTLGPNGLGIYTYTITAPCASDYCQRPASNECPPGFITTTVICHVCGVHPVTTTLTLPIESATAAQRSRDGPEMPGAQKTSQVPGGSDSEHDGAGKGDELPDGPKNTGAPGSPTGADASTHTKTVDTPGGASSTAGNEAGHGDGIKAGSKSASPSDDANPSAVVVTGHAPQTKVPKSVILKVALFATIVLYSLHV</sequence>
<feature type="chain" id="PRO_5034986406" evidence="2">
    <location>
        <begin position="17"/>
        <end position="286"/>
    </location>
</feature>
<protein>
    <submittedName>
        <fullName evidence="3">Uncharacterized protein</fullName>
    </submittedName>
</protein>
<reference evidence="3 4" key="1">
    <citation type="journal article" date="2020" name="BMC Genomics">
        <title>Correction to: Identification and distribution of gene clusters required for synthesis of sphingolipid metabolism inhibitors in diverse species of the filamentous fungus Fusarium.</title>
        <authorList>
            <person name="Kim H.S."/>
            <person name="Lohmar J.M."/>
            <person name="Busman M."/>
            <person name="Brown D.W."/>
            <person name="Naumann T.A."/>
            <person name="Divon H.H."/>
            <person name="Lysoe E."/>
            <person name="Uhlig S."/>
            <person name="Proctor R.H."/>
        </authorList>
    </citation>
    <scope>NUCLEOTIDE SEQUENCE [LARGE SCALE GENOMIC DNA]</scope>
    <source>
        <strain evidence="3 4">NRRL 25214</strain>
    </source>
</reference>
<name>A0A8H4ZRI3_9HYPO</name>
<dbReference type="AlphaFoldDB" id="A0A8H4ZRI3"/>
<gene>
    <name evidence="3" type="ORF">FANTH_3449</name>
</gene>
<feature type="compositionally biased region" description="Gly residues" evidence="1">
    <location>
        <begin position="55"/>
        <end position="65"/>
    </location>
</feature>
<dbReference type="Proteomes" id="UP000573603">
    <property type="component" value="Unassembled WGS sequence"/>
</dbReference>
<feature type="signal peptide" evidence="2">
    <location>
        <begin position="1"/>
        <end position="16"/>
    </location>
</feature>
<keyword evidence="2" id="KW-0732">Signal</keyword>
<evidence type="ECO:0000256" key="1">
    <source>
        <dbReference type="SAM" id="MobiDB-lite"/>
    </source>
</evidence>
<keyword evidence="4" id="KW-1185">Reference proteome</keyword>
<accession>A0A8H4ZRI3</accession>
<evidence type="ECO:0000256" key="2">
    <source>
        <dbReference type="SAM" id="SignalP"/>
    </source>
</evidence>